<name>A0A2H3CMY5_ARMGA</name>
<gene>
    <name evidence="1" type="ORF">ARMGADRAFT_1038410</name>
</gene>
<dbReference type="InParanoid" id="A0A2H3CMY5"/>
<dbReference type="AlphaFoldDB" id="A0A2H3CMY5"/>
<dbReference type="Proteomes" id="UP000217790">
    <property type="component" value="Unassembled WGS sequence"/>
</dbReference>
<proteinExistence type="predicted"/>
<organism evidence="1 2">
    <name type="scientific">Armillaria gallica</name>
    <name type="common">Bulbous honey fungus</name>
    <name type="synonym">Armillaria bulbosa</name>
    <dbReference type="NCBI Taxonomy" id="47427"/>
    <lineage>
        <taxon>Eukaryota</taxon>
        <taxon>Fungi</taxon>
        <taxon>Dikarya</taxon>
        <taxon>Basidiomycota</taxon>
        <taxon>Agaricomycotina</taxon>
        <taxon>Agaricomycetes</taxon>
        <taxon>Agaricomycetidae</taxon>
        <taxon>Agaricales</taxon>
        <taxon>Marasmiineae</taxon>
        <taxon>Physalacriaceae</taxon>
        <taxon>Armillaria</taxon>
    </lineage>
</organism>
<accession>A0A2H3CMY5</accession>
<reference evidence="2" key="1">
    <citation type="journal article" date="2017" name="Nat. Ecol. Evol.">
        <title>Genome expansion and lineage-specific genetic innovations in the forest pathogenic fungi Armillaria.</title>
        <authorList>
            <person name="Sipos G."/>
            <person name="Prasanna A.N."/>
            <person name="Walter M.C."/>
            <person name="O'Connor E."/>
            <person name="Balint B."/>
            <person name="Krizsan K."/>
            <person name="Kiss B."/>
            <person name="Hess J."/>
            <person name="Varga T."/>
            <person name="Slot J."/>
            <person name="Riley R."/>
            <person name="Boka B."/>
            <person name="Rigling D."/>
            <person name="Barry K."/>
            <person name="Lee J."/>
            <person name="Mihaltcheva S."/>
            <person name="LaButti K."/>
            <person name="Lipzen A."/>
            <person name="Waldron R."/>
            <person name="Moloney N.M."/>
            <person name="Sperisen C."/>
            <person name="Kredics L."/>
            <person name="Vagvoelgyi C."/>
            <person name="Patrignani A."/>
            <person name="Fitzpatrick D."/>
            <person name="Nagy I."/>
            <person name="Doyle S."/>
            <person name="Anderson J.B."/>
            <person name="Grigoriev I.V."/>
            <person name="Gueldener U."/>
            <person name="Muensterkoetter M."/>
            <person name="Nagy L.G."/>
        </authorList>
    </citation>
    <scope>NUCLEOTIDE SEQUENCE [LARGE SCALE GENOMIC DNA]</scope>
    <source>
        <strain evidence="2">Ar21-2</strain>
    </source>
</reference>
<sequence>MSANTVYNSIKSKTPPTVCSTQAPSASEEEAFRFMFFKFDHIAKGDKKEVPLLCLAEWNSVAATGLAKLDYSPLFTSLGEKMRAGDGLQLSPSKSFSTQIIHKLSVVTVFFHLEFAMNVHTYYLLIVPARRSPAENVVTMLSSNGNQILELTQELFSLCLKLFLHSEIQRLKQMERIGDLRGTRHYTDNENAPPPKPSAFIDDSPLFLSHIKSRRYFQEIGKTNAVERMHADVEHRILLAHAVVILSTQGAADPTVSKTPI</sequence>
<dbReference type="EMBL" id="KZ293713">
    <property type="protein sequence ID" value="PBK82744.1"/>
    <property type="molecule type" value="Genomic_DNA"/>
</dbReference>
<protein>
    <submittedName>
        <fullName evidence="1">Uncharacterized protein</fullName>
    </submittedName>
</protein>
<evidence type="ECO:0000313" key="1">
    <source>
        <dbReference type="EMBL" id="PBK82744.1"/>
    </source>
</evidence>
<evidence type="ECO:0000313" key="2">
    <source>
        <dbReference type="Proteomes" id="UP000217790"/>
    </source>
</evidence>
<keyword evidence="2" id="KW-1185">Reference proteome</keyword>